<feature type="domain" description="CRAL-TRIO" evidence="3">
    <location>
        <begin position="174"/>
        <end position="335"/>
    </location>
</feature>
<dbReference type="Pfam" id="PF10300">
    <property type="entry name" value="Iml2-TPR_39"/>
    <property type="match status" value="1"/>
</dbReference>
<dbReference type="SUPFAM" id="SSF46938">
    <property type="entry name" value="CRAL/TRIO N-terminal domain"/>
    <property type="match status" value="1"/>
</dbReference>
<name>A0A316YFE6_9BASI</name>
<dbReference type="STRING" id="215250.A0A316YFE6"/>
<dbReference type="Proteomes" id="UP000245768">
    <property type="component" value="Unassembled WGS sequence"/>
</dbReference>
<feature type="compositionally biased region" description="Acidic residues" evidence="2">
    <location>
        <begin position="644"/>
        <end position="658"/>
    </location>
</feature>
<feature type="region of interest" description="Disordered" evidence="2">
    <location>
        <begin position="479"/>
        <end position="505"/>
    </location>
</feature>
<feature type="region of interest" description="Disordered" evidence="2">
    <location>
        <begin position="517"/>
        <end position="596"/>
    </location>
</feature>
<evidence type="ECO:0000256" key="2">
    <source>
        <dbReference type="SAM" id="MobiDB-lite"/>
    </source>
</evidence>
<feature type="region of interest" description="Disordered" evidence="2">
    <location>
        <begin position="1327"/>
        <end position="1380"/>
    </location>
</feature>
<evidence type="ECO:0000259" key="3">
    <source>
        <dbReference type="PROSITE" id="PS50191"/>
    </source>
</evidence>
<accession>A0A316YFE6</accession>
<dbReference type="PROSITE" id="PS50191">
    <property type="entry name" value="CRAL_TRIO"/>
    <property type="match status" value="1"/>
</dbReference>
<dbReference type="OrthoDB" id="43460at2759"/>
<gene>
    <name evidence="4" type="ORF">FA10DRAFT_304126</name>
</gene>
<dbReference type="GO" id="GO:0005829">
    <property type="term" value="C:cytosol"/>
    <property type="evidence" value="ECO:0007669"/>
    <property type="project" value="TreeGrafter"/>
</dbReference>
<sequence length="1380" mass="154272">MSTKKNIDGEEVLEGYRGNLTPEHQKQLREMYRRLFELYEQNKSRSEELEREGGPQVAASLKKQKKSGGDSGKKKDEPGKDIPKDDKAKEEAKKQEELRDLRDMMDTYGGPYLRRALWEFVKHDNPDAGLLRFLRARKWDLDRALAMLAAALKFRYEMDVEGIIFKGEAGMSDVPGFLNQFRRGISYIKGNSEAPGEYPIYFIHVARHFTNAQKHEVLQQFVLLAMENARQLTTPPYEKAIVIFDMGGFGLKNMDWQCVLFLVKCLEAYYPESLQRIYVHSAPWIFKGIWQVLQPMLDPVVRDKIKFSSKAADLKDYADTTKLRKGMGGTMDWDWDYIEPEPSENDLTKDEKTREAMKKEYDDLAKKFEETTAEWLKYDTDDEAPELTHKREVLAKQLRLTALRMQRYTRAKNVYQRAGQLKDDGSFTWEYPQTDGETKTQTVNDRHNIPALRKWLEEHNEDTLDDSVCGRLGFCGSEVEGSSEGKASGAQSQSQGKKSSSQSNGAAAGAAAAGGAAAGGGVAAALKNKKDKVKDKVQGNGSAGKGDSVGQQESQSRAVEEEKPQESAEEEEPEEQQEDNADAKKGQEGQQQQTYTGAAMGAVGGAAAAVTGAAGGTLAYLRGENNGNDQQQQQKQAQSPQQEEQPEEGNFDEDDDADSNFSEESITPETAVTPSYIGDKPPSASQVKLSDEECRKDLGIVREAMSLFLNSRMQEAEDLCKEGADHRLYKAEGMALINTVKTVMTFEPQDFETSIMCCKHSMHIAGLLRKKQGTIGKMIGGSKQANYKSMTLVQQHAELVYAESQLLKAVLGIFYAGDSLAFVKHAFSLRNGYFMVRELFKFVEFCDGEAEEAQISGRRPTVSVDQDFRSGVYLTNGICSLILSLLPTKALKMMEGFGFTGDRRFSLDVFARAGGWSKSRPLPTISADEEGVRRPLCDIAMLTYHLFISSYVPVTDVDFEFADKVLSWNLVRFPNGIFFLYYSARLYAAQALPEKAIEYYRNAIESQSIYKQLHHLCFWDLSLTYLATCDFVRAYECYDVLSRESNWSKAIYQYAKAVMLYETGMDDRAKSATIMRTVSKLTKKIAGRQIPFERFVMLKAKKYVAQNNRLPLPGLEFSYIWHCMAQTPVFLLVENTLTRIDEFIDELESYHEPKAYGTGESEYWSAYCLAFFLRGVALRFVAYPEPHTLVRLPAEDSIGPLEEITADAKASFAKVLEHGGKLDEVDRYLVYFAHYENGRLLASMGRDDLAKAEFRAVMSGKPLEAKGKKGVGSGKASYLLSNMCQVRTHAALETMRINKNRSRGSFFSQGTGSSSFAAGSSIGTISSRQSYGSSAQNSSRSSATRATSMSSRSTRSPAGEAPISEKRSRATSNAATDYSG</sequence>
<feature type="region of interest" description="Disordered" evidence="2">
    <location>
        <begin position="1"/>
        <end position="24"/>
    </location>
</feature>
<dbReference type="InterPro" id="IPR011074">
    <property type="entry name" value="CRAL/TRIO_N_dom"/>
</dbReference>
<reference evidence="4" key="1">
    <citation type="journal article" date="2018" name="Mol. Biol. Evol.">
        <title>Broad Genomic Sampling Reveals a Smut Pathogenic Ancestry of the Fungal Clade Ustilaginomycotina.</title>
        <authorList>
            <person name="Kijpornyongpan T."/>
            <person name="Mondo S.J."/>
            <person name="Barry K."/>
            <person name="Sandor L."/>
            <person name="Lee J."/>
            <person name="Lipzen A."/>
            <person name="Pangilinan J."/>
            <person name="LaButti K."/>
            <person name="Hainaut M."/>
            <person name="Henrissat B."/>
            <person name="Grigoriev I.V."/>
            <person name="Spatafora J.W."/>
            <person name="Aime M.C."/>
        </authorList>
    </citation>
    <scope>NUCLEOTIDE SEQUENCE [LARGE SCALE GENOMIC DNA]</scope>
    <source>
        <strain evidence="4">MCA 4198</strain>
    </source>
</reference>
<keyword evidence="1" id="KW-0175">Coiled coil</keyword>
<dbReference type="InterPro" id="IPR001251">
    <property type="entry name" value="CRAL-TRIO_dom"/>
</dbReference>
<dbReference type="InterPro" id="IPR036865">
    <property type="entry name" value="CRAL-TRIO_dom_sf"/>
</dbReference>
<evidence type="ECO:0000313" key="4">
    <source>
        <dbReference type="EMBL" id="PWN87338.1"/>
    </source>
</evidence>
<keyword evidence="5" id="KW-1185">Reference proteome</keyword>
<feature type="compositionally biased region" description="Low complexity" evidence="2">
    <location>
        <begin position="630"/>
        <end position="643"/>
    </location>
</feature>
<proteinExistence type="predicted"/>
<dbReference type="PANTHER" id="PTHR31859:SF1">
    <property type="entry name" value="TETRATRICOPEPTIDE REPEAT PROTEIN 39C"/>
    <property type="match status" value="1"/>
</dbReference>
<dbReference type="InParanoid" id="A0A316YFE6"/>
<feature type="compositionally biased region" description="Acidic residues" evidence="2">
    <location>
        <begin position="567"/>
        <end position="580"/>
    </location>
</feature>
<dbReference type="SMART" id="SM01100">
    <property type="entry name" value="CRAL_TRIO_N"/>
    <property type="match status" value="1"/>
</dbReference>
<feature type="compositionally biased region" description="Basic and acidic residues" evidence="2">
    <location>
        <begin position="43"/>
        <end position="53"/>
    </location>
</feature>
<feature type="compositionally biased region" description="Low complexity" evidence="2">
    <location>
        <begin position="1327"/>
        <end position="1356"/>
    </location>
</feature>
<dbReference type="SUPFAM" id="SSF48452">
    <property type="entry name" value="TPR-like"/>
    <property type="match status" value="1"/>
</dbReference>
<evidence type="ECO:0000256" key="1">
    <source>
        <dbReference type="SAM" id="Coils"/>
    </source>
</evidence>
<dbReference type="SUPFAM" id="SSF52087">
    <property type="entry name" value="CRAL/TRIO domain"/>
    <property type="match status" value="1"/>
</dbReference>
<protein>
    <recommendedName>
        <fullName evidence="3">CRAL-TRIO domain-containing protein</fullName>
    </recommendedName>
</protein>
<dbReference type="CDD" id="cd00170">
    <property type="entry name" value="SEC14"/>
    <property type="match status" value="1"/>
</dbReference>
<feature type="compositionally biased region" description="Basic and acidic residues" evidence="2">
    <location>
        <begin position="67"/>
        <end position="98"/>
    </location>
</feature>
<dbReference type="GeneID" id="37047236"/>
<dbReference type="Pfam" id="PF00650">
    <property type="entry name" value="CRAL_TRIO"/>
    <property type="match status" value="1"/>
</dbReference>
<feature type="compositionally biased region" description="Polar residues" evidence="2">
    <location>
        <begin position="659"/>
        <end position="673"/>
    </location>
</feature>
<dbReference type="PANTHER" id="PTHR31859">
    <property type="entry name" value="TETRATRICOPEPTIDE REPEAT PROTEIN 39 FAMILY MEMBER"/>
    <property type="match status" value="1"/>
</dbReference>
<feature type="region of interest" description="Disordered" evidence="2">
    <location>
        <begin position="619"/>
        <end position="689"/>
    </location>
</feature>
<feature type="coiled-coil region" evidence="1">
    <location>
        <begin position="347"/>
        <end position="374"/>
    </location>
</feature>
<dbReference type="InterPro" id="IPR036273">
    <property type="entry name" value="CRAL/TRIO_N_dom_sf"/>
</dbReference>
<evidence type="ECO:0000313" key="5">
    <source>
        <dbReference type="Proteomes" id="UP000245768"/>
    </source>
</evidence>
<dbReference type="GO" id="GO:0005634">
    <property type="term" value="C:nucleus"/>
    <property type="evidence" value="ECO:0007669"/>
    <property type="project" value="TreeGrafter"/>
</dbReference>
<dbReference type="InterPro" id="IPR019412">
    <property type="entry name" value="IML2/TPR_39"/>
</dbReference>
<dbReference type="Gene3D" id="3.40.525.10">
    <property type="entry name" value="CRAL-TRIO lipid binding domain"/>
    <property type="match status" value="1"/>
</dbReference>
<dbReference type="EMBL" id="KZ819640">
    <property type="protein sequence ID" value="PWN87338.1"/>
    <property type="molecule type" value="Genomic_DNA"/>
</dbReference>
<dbReference type="InterPro" id="IPR011990">
    <property type="entry name" value="TPR-like_helical_dom_sf"/>
</dbReference>
<feature type="compositionally biased region" description="Polar residues" evidence="2">
    <location>
        <begin position="1370"/>
        <end position="1380"/>
    </location>
</feature>
<dbReference type="SMART" id="SM00516">
    <property type="entry name" value="SEC14"/>
    <property type="match status" value="1"/>
</dbReference>
<dbReference type="Gene3D" id="1.25.40.10">
    <property type="entry name" value="Tetratricopeptide repeat domain"/>
    <property type="match status" value="1"/>
</dbReference>
<feature type="region of interest" description="Disordered" evidence="2">
    <location>
        <begin position="43"/>
        <end position="98"/>
    </location>
</feature>
<dbReference type="Pfam" id="PF03765">
    <property type="entry name" value="CRAL_TRIO_N"/>
    <property type="match status" value="1"/>
</dbReference>
<organism evidence="4 5">
    <name type="scientific">Acaromyces ingoldii</name>
    <dbReference type="NCBI Taxonomy" id="215250"/>
    <lineage>
        <taxon>Eukaryota</taxon>
        <taxon>Fungi</taxon>
        <taxon>Dikarya</taxon>
        <taxon>Basidiomycota</taxon>
        <taxon>Ustilaginomycotina</taxon>
        <taxon>Exobasidiomycetes</taxon>
        <taxon>Exobasidiales</taxon>
        <taxon>Cryptobasidiaceae</taxon>
        <taxon>Acaromyces</taxon>
    </lineage>
</organism>
<dbReference type="RefSeq" id="XP_025374536.1">
    <property type="nucleotide sequence ID" value="XM_025525320.1"/>
</dbReference>
<dbReference type="GO" id="GO:0005741">
    <property type="term" value="C:mitochondrial outer membrane"/>
    <property type="evidence" value="ECO:0007669"/>
    <property type="project" value="TreeGrafter"/>
</dbReference>